<feature type="region of interest" description="Disordered" evidence="1">
    <location>
        <begin position="16"/>
        <end position="52"/>
    </location>
</feature>
<organism evidence="2 3">
    <name type="scientific">Sinobacterium caligoides</name>
    <dbReference type="NCBI Taxonomy" id="933926"/>
    <lineage>
        <taxon>Bacteria</taxon>
        <taxon>Pseudomonadati</taxon>
        <taxon>Pseudomonadota</taxon>
        <taxon>Gammaproteobacteria</taxon>
        <taxon>Cellvibrionales</taxon>
        <taxon>Spongiibacteraceae</taxon>
        <taxon>Sinobacterium</taxon>
    </lineage>
</organism>
<comment type="caution">
    <text evidence="2">The sequence shown here is derived from an EMBL/GenBank/DDBJ whole genome shotgun (WGS) entry which is preliminary data.</text>
</comment>
<proteinExistence type="predicted"/>
<dbReference type="AlphaFoldDB" id="A0A3N2DGP8"/>
<gene>
    <name evidence="2" type="ORF">EDC56_3192</name>
</gene>
<keyword evidence="3" id="KW-1185">Reference proteome</keyword>
<name>A0A3N2DGP8_9GAMM</name>
<evidence type="ECO:0000313" key="3">
    <source>
        <dbReference type="Proteomes" id="UP000275394"/>
    </source>
</evidence>
<dbReference type="Proteomes" id="UP000275394">
    <property type="component" value="Unassembled WGS sequence"/>
</dbReference>
<dbReference type="EMBL" id="RKHR01000006">
    <property type="protein sequence ID" value="ROR98952.1"/>
    <property type="molecule type" value="Genomic_DNA"/>
</dbReference>
<sequence>MVDEKTALTKDMVSKIESSLDERKSKKERRKDCHELPKVLERRSGAERRKAV</sequence>
<evidence type="ECO:0000256" key="1">
    <source>
        <dbReference type="SAM" id="MobiDB-lite"/>
    </source>
</evidence>
<dbReference type="RefSeq" id="WP_162844215.1">
    <property type="nucleotide sequence ID" value="NZ_RKHR01000006.1"/>
</dbReference>
<protein>
    <submittedName>
        <fullName evidence="2">Uncharacterized protein</fullName>
    </submittedName>
</protein>
<evidence type="ECO:0000313" key="2">
    <source>
        <dbReference type="EMBL" id="ROR98952.1"/>
    </source>
</evidence>
<accession>A0A3N2DGP8</accession>
<reference evidence="2 3" key="1">
    <citation type="submission" date="2018-11" db="EMBL/GenBank/DDBJ databases">
        <title>Genomic Encyclopedia of Type Strains, Phase IV (KMG-IV): sequencing the most valuable type-strain genomes for metagenomic binning, comparative biology and taxonomic classification.</title>
        <authorList>
            <person name="Goeker M."/>
        </authorList>
    </citation>
    <scope>NUCLEOTIDE SEQUENCE [LARGE SCALE GENOMIC DNA]</scope>
    <source>
        <strain evidence="2 3">DSM 100316</strain>
    </source>
</reference>